<comment type="subunit">
    <text evidence="2 8">Homodimer.</text>
</comment>
<gene>
    <name evidence="8 10" type="primary">tadA</name>
    <name evidence="10" type="ORF">RQL39_02180</name>
</gene>
<evidence type="ECO:0000313" key="10">
    <source>
        <dbReference type="EMBL" id="WWR11478.1"/>
    </source>
</evidence>
<dbReference type="HAMAP" id="MF_00972">
    <property type="entry name" value="tRNA_aden_deaminase"/>
    <property type="match status" value="1"/>
</dbReference>
<keyword evidence="3 8" id="KW-0819">tRNA processing</keyword>
<dbReference type="PANTHER" id="PTHR11079">
    <property type="entry name" value="CYTOSINE DEAMINASE FAMILY MEMBER"/>
    <property type="match status" value="1"/>
</dbReference>
<keyword evidence="6 8" id="KW-0862">Zinc</keyword>
<dbReference type="EC" id="3.5.4.33" evidence="8"/>
<dbReference type="Pfam" id="PF00383">
    <property type="entry name" value="dCMP_cyt_deam_1"/>
    <property type="match status" value="1"/>
</dbReference>
<comment type="function">
    <text evidence="8">Catalyzes the deamination of adenosine to inosine at the wobble position 34 of tRNA(Arg2).</text>
</comment>
<feature type="binding site" evidence="8">
    <location>
        <position position="92"/>
    </location>
    <ligand>
        <name>Zn(2+)</name>
        <dbReference type="ChEBI" id="CHEBI:29105"/>
        <note>catalytic</note>
    </ligand>
</feature>
<dbReference type="PROSITE" id="PS51747">
    <property type="entry name" value="CYT_DCMP_DEAMINASES_2"/>
    <property type="match status" value="1"/>
</dbReference>
<sequence>MGIVYRTSDLFWMKKAYNFALIAKDEGEVPVGSVITTSEQTLVGYGWNQVLQKCDPCAHAEINAIRLAALNLKKFKLLDTMIYSTLEPCYMCAGAIIQSRIGRIIFSLRNIRNGACGSICNLFNNNLLNYRVKIDEGILELECSKLLDDFFDKCRKS</sequence>
<comment type="cofactor">
    <cofactor evidence="8">
        <name>Zn(2+)</name>
        <dbReference type="ChEBI" id="CHEBI:29105"/>
    </cofactor>
    <text evidence="8">Binds 1 zinc ion per subunit.</text>
</comment>
<organism evidence="10 11">
    <name type="scientific">Candidatus Legionella polyplacis</name>
    <dbReference type="NCBI Taxonomy" id="2005262"/>
    <lineage>
        <taxon>Bacteria</taxon>
        <taxon>Pseudomonadati</taxon>
        <taxon>Pseudomonadota</taxon>
        <taxon>Gammaproteobacteria</taxon>
        <taxon>Legionellales</taxon>
        <taxon>Legionellaceae</taxon>
        <taxon>Legionella</taxon>
    </lineage>
</organism>
<feature type="active site" description="Proton donor" evidence="8">
    <location>
        <position position="61"/>
    </location>
</feature>
<dbReference type="GO" id="GO:0052717">
    <property type="term" value="F:tRNA-specific adenosine-34 deaminase activity"/>
    <property type="evidence" value="ECO:0007669"/>
    <property type="project" value="UniProtKB-EC"/>
</dbReference>
<evidence type="ECO:0000256" key="2">
    <source>
        <dbReference type="ARBA" id="ARBA00011738"/>
    </source>
</evidence>
<keyword evidence="5 8" id="KW-0378">Hydrolase</keyword>
<comment type="similarity">
    <text evidence="1">Belongs to the cytidine and deoxycytidylate deaminase family. ADAT2 subfamily.</text>
</comment>
<dbReference type="InterPro" id="IPR016193">
    <property type="entry name" value="Cytidine_deaminase-like"/>
</dbReference>
<evidence type="ECO:0000256" key="8">
    <source>
        <dbReference type="HAMAP-Rule" id="MF_00972"/>
    </source>
</evidence>
<evidence type="ECO:0000256" key="5">
    <source>
        <dbReference type="ARBA" id="ARBA00022801"/>
    </source>
</evidence>
<feature type="binding site" evidence="8">
    <location>
        <position position="59"/>
    </location>
    <ligand>
        <name>Zn(2+)</name>
        <dbReference type="ChEBI" id="CHEBI:29105"/>
        <note>catalytic</note>
    </ligand>
</feature>
<evidence type="ECO:0000259" key="9">
    <source>
        <dbReference type="PROSITE" id="PS51747"/>
    </source>
</evidence>
<reference evidence="10" key="1">
    <citation type="submission" date="2023-09" db="EMBL/GenBank/DDBJ databases">
        <title>Genomes of two closely related lineages of the louse Polyplax serrata with different host specificities.</title>
        <authorList>
            <person name="Martinu J."/>
            <person name="Tarabai H."/>
            <person name="Stefka J."/>
            <person name="Hypsa V."/>
        </authorList>
    </citation>
    <scope>NUCLEOTIDE SEQUENCE [LARGE SCALE GENOMIC DNA]</scope>
    <source>
        <strain evidence="10">98ZLc_SE</strain>
    </source>
</reference>
<dbReference type="Proteomes" id="UP001368618">
    <property type="component" value="Chromosome"/>
</dbReference>
<dbReference type="PROSITE" id="PS00903">
    <property type="entry name" value="CYT_DCMP_DEAMINASES_1"/>
    <property type="match status" value="1"/>
</dbReference>
<proteinExistence type="inferred from homology"/>
<dbReference type="PANTHER" id="PTHR11079:SF202">
    <property type="entry name" value="TRNA-SPECIFIC ADENOSINE DEAMINASE"/>
    <property type="match status" value="1"/>
</dbReference>
<name>A0ABZ2GVI5_9GAMM</name>
<evidence type="ECO:0000256" key="4">
    <source>
        <dbReference type="ARBA" id="ARBA00022723"/>
    </source>
</evidence>
<dbReference type="InterPro" id="IPR028883">
    <property type="entry name" value="tRNA_aden_deaminase"/>
</dbReference>
<evidence type="ECO:0000256" key="1">
    <source>
        <dbReference type="ARBA" id="ARBA00010669"/>
    </source>
</evidence>
<dbReference type="Gene3D" id="3.40.140.10">
    <property type="entry name" value="Cytidine Deaminase, domain 2"/>
    <property type="match status" value="1"/>
</dbReference>
<dbReference type="EMBL" id="CP135137">
    <property type="protein sequence ID" value="WWR11478.1"/>
    <property type="molecule type" value="Genomic_DNA"/>
</dbReference>
<dbReference type="RefSeq" id="WP_338516055.1">
    <property type="nucleotide sequence ID" value="NZ_CP135137.1"/>
</dbReference>
<dbReference type="InterPro" id="IPR016192">
    <property type="entry name" value="APOBEC/CMP_deaminase_Zn-bd"/>
</dbReference>
<dbReference type="CDD" id="cd01285">
    <property type="entry name" value="nucleoside_deaminase"/>
    <property type="match status" value="1"/>
</dbReference>
<dbReference type="InterPro" id="IPR002125">
    <property type="entry name" value="CMP_dCMP_dom"/>
</dbReference>
<keyword evidence="4 8" id="KW-0479">Metal-binding</keyword>
<accession>A0ABZ2GVI5</accession>
<comment type="catalytic activity">
    <reaction evidence="7 8">
        <text>adenosine(34) in tRNA + H2O + H(+) = inosine(34) in tRNA + NH4(+)</text>
        <dbReference type="Rhea" id="RHEA:43168"/>
        <dbReference type="Rhea" id="RHEA-COMP:10373"/>
        <dbReference type="Rhea" id="RHEA-COMP:10374"/>
        <dbReference type="ChEBI" id="CHEBI:15377"/>
        <dbReference type="ChEBI" id="CHEBI:15378"/>
        <dbReference type="ChEBI" id="CHEBI:28938"/>
        <dbReference type="ChEBI" id="CHEBI:74411"/>
        <dbReference type="ChEBI" id="CHEBI:82852"/>
        <dbReference type="EC" id="3.5.4.33"/>
    </reaction>
</comment>
<evidence type="ECO:0000313" key="11">
    <source>
        <dbReference type="Proteomes" id="UP001368618"/>
    </source>
</evidence>
<dbReference type="SUPFAM" id="SSF53927">
    <property type="entry name" value="Cytidine deaminase-like"/>
    <property type="match status" value="1"/>
</dbReference>
<keyword evidence="11" id="KW-1185">Reference proteome</keyword>
<evidence type="ECO:0000256" key="6">
    <source>
        <dbReference type="ARBA" id="ARBA00022833"/>
    </source>
</evidence>
<feature type="domain" description="CMP/dCMP-type deaminase" evidence="9">
    <location>
        <begin position="7"/>
        <end position="118"/>
    </location>
</feature>
<protein>
    <recommendedName>
        <fullName evidence="8">tRNA-specific adenosine deaminase</fullName>
        <ecNumber evidence="8">3.5.4.33</ecNumber>
    </recommendedName>
</protein>
<evidence type="ECO:0000256" key="3">
    <source>
        <dbReference type="ARBA" id="ARBA00022694"/>
    </source>
</evidence>
<feature type="binding site" evidence="8">
    <location>
        <position position="89"/>
    </location>
    <ligand>
        <name>Zn(2+)</name>
        <dbReference type="ChEBI" id="CHEBI:29105"/>
        <note>catalytic</note>
    </ligand>
</feature>
<evidence type="ECO:0000256" key="7">
    <source>
        <dbReference type="ARBA" id="ARBA00048045"/>
    </source>
</evidence>
<dbReference type="NCBIfam" id="NF008113">
    <property type="entry name" value="PRK10860.1"/>
    <property type="match status" value="1"/>
</dbReference>